<name>A0A941EVS4_9ACTN</name>
<dbReference type="AlphaFoldDB" id="A0A941EVS4"/>
<gene>
    <name evidence="3" type="ORF">KDL01_31515</name>
</gene>
<keyword evidence="2" id="KW-0812">Transmembrane</keyword>
<evidence type="ECO:0000256" key="1">
    <source>
        <dbReference type="SAM" id="MobiDB-lite"/>
    </source>
</evidence>
<keyword evidence="2" id="KW-0472">Membrane</keyword>
<evidence type="ECO:0000313" key="3">
    <source>
        <dbReference type="EMBL" id="MBR7837846.1"/>
    </source>
</evidence>
<sequence>MTLPRTEPSHRRPADSGGLSGPEGNERLTALTGVVLLLLFAAEGFTLLRLGRLLYWHYLLGFLLVGPVCLKIGSTVYRFTRYYTRHQPYVRKGPPYPLLRSIGPFTVLATITVIGTGVLLGIQHQPHVYGGFSLLFLHKLSFVGWAALMTVHVLAYLPRLPRLLAADAMPGRAARAVGGRGLRYGLVLLSLGAGAVLAAWGADLSSTWSR</sequence>
<feature type="transmembrane region" description="Helical" evidence="2">
    <location>
        <begin position="98"/>
        <end position="122"/>
    </location>
</feature>
<reference evidence="3" key="1">
    <citation type="submission" date="2021-04" db="EMBL/GenBank/DDBJ databases">
        <title>Genome based classification of Actinospica acidithermotolerans sp. nov., an actinobacterium isolated from an Indonesian hot spring.</title>
        <authorList>
            <person name="Kusuma A.B."/>
            <person name="Putra K.E."/>
            <person name="Nafisah S."/>
            <person name="Loh J."/>
            <person name="Nouioui I."/>
            <person name="Goodfellow M."/>
        </authorList>
    </citation>
    <scope>NUCLEOTIDE SEQUENCE</scope>
    <source>
        <strain evidence="3">CSCA 57</strain>
    </source>
</reference>
<evidence type="ECO:0000313" key="4">
    <source>
        <dbReference type="Proteomes" id="UP000675781"/>
    </source>
</evidence>
<feature type="transmembrane region" description="Helical" evidence="2">
    <location>
        <begin position="181"/>
        <end position="202"/>
    </location>
</feature>
<proteinExistence type="predicted"/>
<accession>A0A941EVS4</accession>
<organism evidence="3 4">
    <name type="scientific">Actinospica durhamensis</name>
    <dbReference type="NCBI Taxonomy" id="1508375"/>
    <lineage>
        <taxon>Bacteria</taxon>
        <taxon>Bacillati</taxon>
        <taxon>Actinomycetota</taxon>
        <taxon>Actinomycetes</taxon>
        <taxon>Catenulisporales</taxon>
        <taxon>Actinospicaceae</taxon>
        <taxon>Actinospica</taxon>
    </lineage>
</organism>
<protein>
    <submittedName>
        <fullName evidence="3">Uncharacterized protein</fullName>
    </submittedName>
</protein>
<comment type="caution">
    <text evidence="3">The sequence shown here is derived from an EMBL/GenBank/DDBJ whole genome shotgun (WGS) entry which is preliminary data.</text>
</comment>
<feature type="transmembrane region" description="Helical" evidence="2">
    <location>
        <begin position="142"/>
        <end position="160"/>
    </location>
</feature>
<feature type="transmembrane region" description="Helical" evidence="2">
    <location>
        <begin position="54"/>
        <end position="77"/>
    </location>
</feature>
<feature type="transmembrane region" description="Helical" evidence="2">
    <location>
        <begin position="28"/>
        <end position="48"/>
    </location>
</feature>
<dbReference type="Proteomes" id="UP000675781">
    <property type="component" value="Unassembled WGS sequence"/>
</dbReference>
<feature type="region of interest" description="Disordered" evidence="1">
    <location>
        <begin position="1"/>
        <end position="24"/>
    </location>
</feature>
<keyword evidence="4" id="KW-1185">Reference proteome</keyword>
<dbReference type="RefSeq" id="WP_212532309.1">
    <property type="nucleotide sequence ID" value="NZ_JAGSOG010000235.1"/>
</dbReference>
<evidence type="ECO:0000256" key="2">
    <source>
        <dbReference type="SAM" id="Phobius"/>
    </source>
</evidence>
<dbReference type="EMBL" id="JAGSOG010000235">
    <property type="protein sequence ID" value="MBR7837846.1"/>
    <property type="molecule type" value="Genomic_DNA"/>
</dbReference>
<keyword evidence="2" id="KW-1133">Transmembrane helix</keyword>